<dbReference type="PANTHER" id="PTHR43135:SF3">
    <property type="entry name" value="ALPHA-D-RIBOSE 1-METHYLPHOSPHONATE 5-TRIPHOSPHATE DIPHOSPHATASE"/>
    <property type="match status" value="1"/>
</dbReference>
<dbReference type="Gene3D" id="3.30.110.90">
    <property type="entry name" value="Amidohydrolase"/>
    <property type="match status" value="1"/>
</dbReference>
<evidence type="ECO:0000256" key="1">
    <source>
        <dbReference type="SAM" id="SignalP"/>
    </source>
</evidence>
<dbReference type="InterPro" id="IPR051781">
    <property type="entry name" value="Metallo-dep_Hydrolase"/>
</dbReference>
<name>A0A844ZML4_9SPHN</name>
<dbReference type="InterPro" id="IPR006680">
    <property type="entry name" value="Amidohydro-rel"/>
</dbReference>
<keyword evidence="3" id="KW-0378">Hydrolase</keyword>
<dbReference type="Gene3D" id="1.20.58.520">
    <property type="entry name" value="Amidohydrolase"/>
    <property type="match status" value="1"/>
</dbReference>
<comment type="caution">
    <text evidence="3">The sequence shown here is derived from an EMBL/GenBank/DDBJ whole genome shotgun (WGS) entry which is preliminary data.</text>
</comment>
<organism evidence="3 4">
    <name type="scientific">Alteraurantiacibacter aestuarii</name>
    <dbReference type="NCBI Taxonomy" id="650004"/>
    <lineage>
        <taxon>Bacteria</taxon>
        <taxon>Pseudomonadati</taxon>
        <taxon>Pseudomonadota</taxon>
        <taxon>Alphaproteobacteria</taxon>
        <taxon>Sphingomonadales</taxon>
        <taxon>Erythrobacteraceae</taxon>
        <taxon>Alteraurantiacibacter</taxon>
    </lineage>
</organism>
<accession>A0A844ZML4</accession>
<dbReference type="Proteomes" id="UP000435243">
    <property type="component" value="Unassembled WGS sequence"/>
</dbReference>
<dbReference type="SUPFAM" id="SSF51556">
    <property type="entry name" value="Metallo-dependent hydrolases"/>
    <property type="match status" value="1"/>
</dbReference>
<dbReference type="GO" id="GO:0016810">
    <property type="term" value="F:hydrolase activity, acting on carbon-nitrogen (but not peptide) bonds"/>
    <property type="evidence" value="ECO:0007669"/>
    <property type="project" value="InterPro"/>
</dbReference>
<feature type="domain" description="Amidohydrolase-related" evidence="2">
    <location>
        <begin position="73"/>
        <end position="424"/>
    </location>
</feature>
<dbReference type="Pfam" id="PF01979">
    <property type="entry name" value="Amidohydro_1"/>
    <property type="match status" value="1"/>
</dbReference>
<dbReference type="Gene3D" id="3.40.50.10910">
    <property type="entry name" value="Amidohydrolase"/>
    <property type="match status" value="1"/>
</dbReference>
<feature type="signal peptide" evidence="1">
    <location>
        <begin position="1"/>
        <end position="24"/>
    </location>
</feature>
<sequence>MTRKLALVSELALALAVLAAPAAAQDFVLIDNIGPDAGSILIEDGTIVFNGPSDGLPPHQTPTTRIDARGLHLLPGLIDMHVHVWSEAGLGAYLAHGVTTVRNLSGMPFHLRMAEAVEAGQLTGPHLFTSGPILNSPGPNAQINHQIVLTREDGREAVRAQAEAGYTRIKTYSNLTADAWHGVLEEAQARGMALTGHTPEGERLEGIPHERPFQIPFADILDAEWETIEHVESIYFHGLSDQWDDQAARALAERIASAGTPVTPTLVAHRNLVNVAVTRGEFAQRPGMEWLNPVTQALQAPVIEFWAGQDPAFESERADHYANFTAMLRDAGVLLVAGSDAGIFTNIPGASLLDELELLVDAGLTPDQAIASATSNAALALGEQGRLGCLDAGCLADVVFYLCDPIADMACLREPAGLIRAGRWYDEAGLAALRAGAADHDVEQVLADLMAGMEAQGTPLDPAVLGM</sequence>
<dbReference type="InterPro" id="IPR032466">
    <property type="entry name" value="Metal_Hydrolase"/>
</dbReference>
<reference evidence="3 4" key="1">
    <citation type="submission" date="2019-12" db="EMBL/GenBank/DDBJ databases">
        <title>Genomic-based taxomic classification of the family Erythrobacteraceae.</title>
        <authorList>
            <person name="Xu L."/>
        </authorList>
    </citation>
    <scope>NUCLEOTIDE SEQUENCE [LARGE SCALE GENOMIC DNA]</scope>
    <source>
        <strain evidence="3 4">JCM 16339</strain>
    </source>
</reference>
<feature type="chain" id="PRO_5032428155" evidence="1">
    <location>
        <begin position="25"/>
        <end position="467"/>
    </location>
</feature>
<keyword evidence="4" id="KW-1185">Reference proteome</keyword>
<keyword evidence="1" id="KW-0732">Signal</keyword>
<gene>
    <name evidence="3" type="ORF">GRI32_06015</name>
</gene>
<evidence type="ECO:0000313" key="3">
    <source>
        <dbReference type="EMBL" id="MXO88290.1"/>
    </source>
</evidence>
<evidence type="ECO:0000313" key="4">
    <source>
        <dbReference type="Proteomes" id="UP000435243"/>
    </source>
</evidence>
<dbReference type="RefSeq" id="WP_160590476.1">
    <property type="nucleotide sequence ID" value="NZ_BAAAFP010000001.1"/>
</dbReference>
<dbReference type="EMBL" id="WTYY01000003">
    <property type="protein sequence ID" value="MXO88290.1"/>
    <property type="molecule type" value="Genomic_DNA"/>
</dbReference>
<dbReference type="OrthoDB" id="9758793at2"/>
<protein>
    <submittedName>
        <fullName evidence="3">Amidohydrolase family protein</fullName>
    </submittedName>
</protein>
<dbReference type="AlphaFoldDB" id="A0A844ZML4"/>
<dbReference type="Gene3D" id="2.30.40.10">
    <property type="entry name" value="Urease, subunit C, domain 1"/>
    <property type="match status" value="1"/>
</dbReference>
<dbReference type="PANTHER" id="PTHR43135">
    <property type="entry name" value="ALPHA-D-RIBOSE 1-METHYLPHOSPHONATE 5-TRIPHOSPHATE DIPHOSPHATASE"/>
    <property type="match status" value="1"/>
</dbReference>
<evidence type="ECO:0000259" key="2">
    <source>
        <dbReference type="Pfam" id="PF01979"/>
    </source>
</evidence>
<proteinExistence type="predicted"/>
<dbReference type="InterPro" id="IPR011059">
    <property type="entry name" value="Metal-dep_hydrolase_composite"/>
</dbReference>
<dbReference type="SUPFAM" id="SSF51338">
    <property type="entry name" value="Composite domain of metallo-dependent hydrolases"/>
    <property type="match status" value="1"/>
</dbReference>